<dbReference type="FunFam" id="3.30.63.10:FF:000002">
    <property type="entry name" value="Guanylate kinase 1"/>
    <property type="match status" value="1"/>
</dbReference>
<dbReference type="InterPro" id="IPR027417">
    <property type="entry name" value="P-loop_NTPase"/>
</dbReference>
<evidence type="ECO:0000313" key="14">
    <source>
        <dbReference type="Proteomes" id="UP000295184"/>
    </source>
</evidence>
<dbReference type="SUPFAM" id="SSF52540">
    <property type="entry name" value="P-loop containing nucleoside triphosphate hydrolases"/>
    <property type="match status" value="1"/>
</dbReference>
<name>A0A4R1QU11_9FIRM</name>
<comment type="function">
    <text evidence="1 11">Essential for recycling GMP and indirectly, cGMP.</text>
</comment>
<evidence type="ECO:0000256" key="5">
    <source>
        <dbReference type="ARBA" id="ARBA00022679"/>
    </source>
</evidence>
<evidence type="ECO:0000259" key="12">
    <source>
        <dbReference type="PROSITE" id="PS50052"/>
    </source>
</evidence>
<dbReference type="Gene3D" id="3.40.50.300">
    <property type="entry name" value="P-loop containing nucleotide triphosphate hydrolases"/>
    <property type="match status" value="1"/>
</dbReference>
<evidence type="ECO:0000256" key="6">
    <source>
        <dbReference type="ARBA" id="ARBA00022741"/>
    </source>
</evidence>
<dbReference type="SMART" id="SM00072">
    <property type="entry name" value="GuKc"/>
    <property type="match status" value="1"/>
</dbReference>
<proteinExistence type="inferred from homology"/>
<comment type="catalytic activity">
    <reaction evidence="10 11">
        <text>GMP + ATP = GDP + ADP</text>
        <dbReference type="Rhea" id="RHEA:20780"/>
        <dbReference type="ChEBI" id="CHEBI:30616"/>
        <dbReference type="ChEBI" id="CHEBI:58115"/>
        <dbReference type="ChEBI" id="CHEBI:58189"/>
        <dbReference type="ChEBI" id="CHEBI:456216"/>
        <dbReference type="EC" id="2.7.4.8"/>
    </reaction>
</comment>
<dbReference type="PANTHER" id="PTHR23117:SF13">
    <property type="entry name" value="GUANYLATE KINASE"/>
    <property type="match status" value="1"/>
</dbReference>
<dbReference type="AlphaFoldDB" id="A0A4R1QU11"/>
<evidence type="ECO:0000256" key="3">
    <source>
        <dbReference type="ARBA" id="ARBA00012961"/>
    </source>
</evidence>
<keyword evidence="5 11" id="KW-0808">Transferase</keyword>
<evidence type="ECO:0000256" key="9">
    <source>
        <dbReference type="ARBA" id="ARBA00030128"/>
    </source>
</evidence>
<comment type="similarity">
    <text evidence="2 11">Belongs to the guanylate kinase family.</text>
</comment>
<evidence type="ECO:0000313" key="13">
    <source>
        <dbReference type="EMBL" id="TCL57378.1"/>
    </source>
</evidence>
<evidence type="ECO:0000256" key="7">
    <source>
        <dbReference type="ARBA" id="ARBA00022777"/>
    </source>
</evidence>
<sequence length="190" mass="21639">MNKERHLIVISGPSGSGKDTVVKRLMELHPEIEVSVSATTREIRPGEKDGVNYVYLTREEFERRIQAGEILEYAEYCGNYYGTPKSEVDKRINNGTTVILVIEVIGAGNVKRIYPGAVTIFVRPPSYGELEERLRGRGTESEEDIKKRLARAVEEMEYAVDYNEVVINDTVDECAEEIYGLIQKYQQEEE</sequence>
<comment type="caution">
    <text evidence="13">The sequence shown here is derived from an EMBL/GenBank/DDBJ whole genome shotgun (WGS) entry which is preliminary data.</text>
</comment>
<reference evidence="13 14" key="1">
    <citation type="submission" date="2019-03" db="EMBL/GenBank/DDBJ databases">
        <title>Genomic Encyclopedia of Type Strains, Phase IV (KMG-IV): sequencing the most valuable type-strain genomes for metagenomic binning, comparative biology and taxonomic classification.</title>
        <authorList>
            <person name="Goeker M."/>
        </authorList>
    </citation>
    <scope>NUCLEOTIDE SEQUENCE [LARGE SCALE GENOMIC DNA]</scope>
    <source>
        <strain evidence="13 14">DSM 100451</strain>
    </source>
</reference>
<dbReference type="GO" id="GO:0004385">
    <property type="term" value="F:GMP kinase activity"/>
    <property type="evidence" value="ECO:0007669"/>
    <property type="project" value="UniProtKB-UniRule"/>
</dbReference>
<evidence type="ECO:0000256" key="1">
    <source>
        <dbReference type="ARBA" id="ARBA00003531"/>
    </source>
</evidence>
<keyword evidence="8 11" id="KW-0067">ATP-binding</keyword>
<dbReference type="Gene3D" id="3.30.63.10">
    <property type="entry name" value="Guanylate Kinase phosphate binding domain"/>
    <property type="match status" value="1"/>
</dbReference>
<dbReference type="InterPro" id="IPR008144">
    <property type="entry name" value="Guanylate_kin-like_dom"/>
</dbReference>
<evidence type="ECO:0000256" key="2">
    <source>
        <dbReference type="ARBA" id="ARBA00005790"/>
    </source>
</evidence>
<dbReference type="STRING" id="1650663.GCA_001486665_02112"/>
<feature type="domain" description="Guanylate kinase-like" evidence="12">
    <location>
        <begin position="5"/>
        <end position="183"/>
    </location>
</feature>
<keyword evidence="7 11" id="KW-0418">Kinase</keyword>
<dbReference type="EMBL" id="SLUM01000010">
    <property type="protein sequence ID" value="TCL57378.1"/>
    <property type="molecule type" value="Genomic_DNA"/>
</dbReference>
<evidence type="ECO:0000256" key="4">
    <source>
        <dbReference type="ARBA" id="ARBA00016296"/>
    </source>
</evidence>
<dbReference type="PROSITE" id="PS00856">
    <property type="entry name" value="GUANYLATE_KINASE_1"/>
    <property type="match status" value="1"/>
</dbReference>
<keyword evidence="11" id="KW-0963">Cytoplasm</keyword>
<dbReference type="PANTHER" id="PTHR23117">
    <property type="entry name" value="GUANYLATE KINASE-RELATED"/>
    <property type="match status" value="1"/>
</dbReference>
<dbReference type="EC" id="2.7.4.8" evidence="3 11"/>
<accession>A0A4R1QU11</accession>
<dbReference type="RefSeq" id="WP_058965142.1">
    <property type="nucleotide sequence ID" value="NZ_CABKVM010000017.1"/>
</dbReference>
<dbReference type="InterPro" id="IPR008145">
    <property type="entry name" value="GK/Ca_channel_bsu"/>
</dbReference>
<comment type="subcellular location">
    <subcellularLocation>
        <location evidence="11">Cytoplasm</location>
    </subcellularLocation>
</comment>
<protein>
    <recommendedName>
        <fullName evidence="4 11">Guanylate kinase</fullName>
        <ecNumber evidence="3 11">2.7.4.8</ecNumber>
    </recommendedName>
    <alternativeName>
        <fullName evidence="9 11">GMP kinase</fullName>
    </alternativeName>
</protein>
<dbReference type="InterPro" id="IPR020590">
    <property type="entry name" value="Guanylate_kinase_CS"/>
</dbReference>
<evidence type="ECO:0000256" key="11">
    <source>
        <dbReference type="HAMAP-Rule" id="MF_00328"/>
    </source>
</evidence>
<feature type="binding site" evidence="11">
    <location>
        <begin position="12"/>
        <end position="19"/>
    </location>
    <ligand>
        <name>ATP</name>
        <dbReference type="ChEBI" id="CHEBI:30616"/>
    </ligand>
</feature>
<dbReference type="HAMAP" id="MF_00328">
    <property type="entry name" value="Guanylate_kinase"/>
    <property type="match status" value="1"/>
</dbReference>
<dbReference type="GO" id="GO:0005524">
    <property type="term" value="F:ATP binding"/>
    <property type="evidence" value="ECO:0007669"/>
    <property type="project" value="UniProtKB-UniRule"/>
</dbReference>
<dbReference type="PROSITE" id="PS50052">
    <property type="entry name" value="GUANYLATE_KINASE_2"/>
    <property type="match status" value="1"/>
</dbReference>
<dbReference type="CDD" id="cd00071">
    <property type="entry name" value="GMPK"/>
    <property type="match status" value="1"/>
</dbReference>
<dbReference type="Proteomes" id="UP000295184">
    <property type="component" value="Unassembled WGS sequence"/>
</dbReference>
<evidence type="ECO:0000256" key="10">
    <source>
        <dbReference type="ARBA" id="ARBA00048594"/>
    </source>
</evidence>
<dbReference type="NCBIfam" id="TIGR03263">
    <property type="entry name" value="guanyl_kin"/>
    <property type="match status" value="1"/>
</dbReference>
<gene>
    <name evidence="11" type="primary">gmk</name>
    <name evidence="13" type="ORF">EDD77_11053</name>
</gene>
<keyword evidence="6 11" id="KW-0547">Nucleotide-binding</keyword>
<dbReference type="OrthoDB" id="9808150at2"/>
<evidence type="ECO:0000256" key="8">
    <source>
        <dbReference type="ARBA" id="ARBA00022840"/>
    </source>
</evidence>
<dbReference type="GO" id="GO:0005829">
    <property type="term" value="C:cytosol"/>
    <property type="evidence" value="ECO:0007669"/>
    <property type="project" value="TreeGrafter"/>
</dbReference>
<organism evidence="13 14">
    <name type="scientific">Allofournierella massiliensis</name>
    <dbReference type="NCBI Taxonomy" id="1650663"/>
    <lineage>
        <taxon>Bacteria</taxon>
        <taxon>Bacillati</taxon>
        <taxon>Bacillota</taxon>
        <taxon>Clostridia</taxon>
        <taxon>Eubacteriales</taxon>
        <taxon>Oscillospiraceae</taxon>
        <taxon>Allofournierella</taxon>
    </lineage>
</organism>
<dbReference type="Pfam" id="PF00625">
    <property type="entry name" value="Guanylate_kin"/>
    <property type="match status" value="1"/>
</dbReference>
<dbReference type="InterPro" id="IPR017665">
    <property type="entry name" value="Guanylate_kinase"/>
</dbReference>